<reference evidence="4 5" key="1">
    <citation type="submission" date="2016-10" db="EMBL/GenBank/DDBJ databases">
        <authorList>
            <person name="de Groot N.N."/>
        </authorList>
    </citation>
    <scope>NUCLEOTIDE SEQUENCE [LARGE SCALE GENOMIC DNA]</scope>
    <source>
        <strain evidence="4 5">CPCC 202699</strain>
    </source>
</reference>
<feature type="domain" description="HTH cro/C1-type" evidence="3">
    <location>
        <begin position="8"/>
        <end position="63"/>
    </location>
</feature>
<gene>
    <name evidence="4" type="ORF">SAMN05421504_101210</name>
</gene>
<dbReference type="Gene3D" id="3.40.50.300">
    <property type="entry name" value="P-loop containing nucleotide triphosphate hydrolases"/>
    <property type="match status" value="1"/>
</dbReference>
<feature type="region of interest" description="Disordered" evidence="1">
    <location>
        <begin position="748"/>
        <end position="767"/>
    </location>
</feature>
<feature type="transmembrane region" description="Helical" evidence="2">
    <location>
        <begin position="587"/>
        <end position="607"/>
    </location>
</feature>
<evidence type="ECO:0000259" key="3">
    <source>
        <dbReference type="PROSITE" id="PS50943"/>
    </source>
</evidence>
<dbReference type="Pfam" id="PF05729">
    <property type="entry name" value="NACHT"/>
    <property type="match status" value="1"/>
</dbReference>
<feature type="transmembrane region" description="Helical" evidence="2">
    <location>
        <begin position="495"/>
        <end position="522"/>
    </location>
</feature>
<dbReference type="OrthoDB" id="419058at2"/>
<evidence type="ECO:0000256" key="1">
    <source>
        <dbReference type="SAM" id="MobiDB-lite"/>
    </source>
</evidence>
<dbReference type="SUPFAM" id="SSF47413">
    <property type="entry name" value="lambda repressor-like DNA-binding domains"/>
    <property type="match status" value="1"/>
</dbReference>
<dbReference type="AlphaFoldDB" id="A0A1H2SFW5"/>
<evidence type="ECO:0000256" key="2">
    <source>
        <dbReference type="SAM" id="Phobius"/>
    </source>
</evidence>
<evidence type="ECO:0000313" key="4">
    <source>
        <dbReference type="EMBL" id="SDW30521.1"/>
    </source>
</evidence>
<keyword evidence="5" id="KW-1185">Reference proteome</keyword>
<dbReference type="CDD" id="cd00093">
    <property type="entry name" value="HTH_XRE"/>
    <property type="match status" value="1"/>
</dbReference>
<feature type="transmembrane region" description="Helical" evidence="2">
    <location>
        <begin position="543"/>
        <end position="567"/>
    </location>
</feature>
<keyword evidence="2" id="KW-1133">Transmembrane helix</keyword>
<dbReference type="RefSeq" id="WP_091285395.1">
    <property type="nucleotide sequence ID" value="NZ_FNON01000001.1"/>
</dbReference>
<dbReference type="InterPro" id="IPR027417">
    <property type="entry name" value="P-loop_NTPase"/>
</dbReference>
<dbReference type="Proteomes" id="UP000199515">
    <property type="component" value="Unassembled WGS sequence"/>
</dbReference>
<organism evidence="4 5">
    <name type="scientific">Amycolatopsis xylanica</name>
    <dbReference type="NCBI Taxonomy" id="589385"/>
    <lineage>
        <taxon>Bacteria</taxon>
        <taxon>Bacillati</taxon>
        <taxon>Actinomycetota</taxon>
        <taxon>Actinomycetes</taxon>
        <taxon>Pseudonocardiales</taxon>
        <taxon>Pseudonocardiaceae</taxon>
        <taxon>Amycolatopsis</taxon>
    </lineage>
</organism>
<protein>
    <submittedName>
        <fullName evidence="4">NACHT domain-containing protein</fullName>
    </submittedName>
</protein>
<feature type="transmembrane region" description="Helical" evidence="2">
    <location>
        <begin position="680"/>
        <end position="702"/>
    </location>
</feature>
<dbReference type="InterPro" id="IPR001387">
    <property type="entry name" value="Cro/C1-type_HTH"/>
</dbReference>
<dbReference type="InterPro" id="IPR010982">
    <property type="entry name" value="Lambda_DNA-bd_dom_sf"/>
</dbReference>
<name>A0A1H2SFW5_9PSEU</name>
<proteinExistence type="predicted"/>
<dbReference type="PROSITE" id="PS50943">
    <property type="entry name" value="HTH_CROC1"/>
    <property type="match status" value="1"/>
</dbReference>
<dbReference type="SUPFAM" id="SSF52540">
    <property type="entry name" value="P-loop containing nucleoside triphosphate hydrolases"/>
    <property type="match status" value="1"/>
</dbReference>
<dbReference type="GO" id="GO:0003677">
    <property type="term" value="F:DNA binding"/>
    <property type="evidence" value="ECO:0007669"/>
    <property type="project" value="InterPro"/>
</dbReference>
<dbReference type="Gene3D" id="1.10.260.40">
    <property type="entry name" value="lambda repressor-like DNA-binding domains"/>
    <property type="match status" value="1"/>
</dbReference>
<keyword evidence="2" id="KW-0472">Membrane</keyword>
<keyword evidence="2" id="KW-0812">Transmembrane</keyword>
<feature type="transmembrane region" description="Helical" evidence="2">
    <location>
        <begin position="638"/>
        <end position="660"/>
    </location>
</feature>
<dbReference type="STRING" id="589385.SAMN05421504_101210"/>
<dbReference type="SMART" id="SM00530">
    <property type="entry name" value="HTH_XRE"/>
    <property type="match status" value="1"/>
</dbReference>
<dbReference type="EMBL" id="FNON01000001">
    <property type="protein sequence ID" value="SDW30521.1"/>
    <property type="molecule type" value="Genomic_DNA"/>
</dbReference>
<accession>A0A1H2SFW5</accession>
<sequence length="767" mass="83329">MGEFGLLVRKWRGRAEMTQEQLAEKSSVSVRTIRRLETGPDKNFRLDTVRLLADALNLAAEERRELMSAAGVVPPLPDSPEARSDPPGADLPLAAVADQLAEVLQGRWRREMEQRGAHNPFPLPVRWQRAPDDLADHWDNVRGVRPGGTASPLDLAGDLTEIAEVYRRVPSGRLVVLGRAGAGKTILMIRFVLDYLATRTRADPVPVIVSLGSWDPTAHALRDWVVDRLLRDHPDLAAAAPGGSTLAAALVEAGRVLPVLDGFDEIPASLHHAALLALNGTSLPMLLTSRPREYRKAVTTTNVLTWAACVWIADLTSADLSDYLRRSSRTTRWDPVLSELRDRPDNLASKNLMGVLSTPLMVSLARAVYNDTGHDPVSLLDTSRFPATDDLENHLLGSFVPAVYPAHSAALPCSDWTGDRVQRWLGYLARHLGRLGTPDLAWWQLGNSLRRSARILGVVVTSTIVTVFADWLIYLPQAITESGVTFGLRVALLDGLLGGPIVGLGFGLVYGIIVEFGGVVFAPARVQIRWFGWSGRTPAARTVLARFGAGFLGGFAVGLGQQLVATIGRGMFWGFPTPIDTLIMTTLANMLVFGVIFGLAAGLVFGLTSVLETPVDLDSATTPLAMLRTNRTIVIRRVLVLAPIFMVAIAFGGTLMVTLLQGSLGQLSWPLSYGLTVGAIGGSAGALSYIFAFTAWGQWLVFCRVWLPLTGKLPWALTTFLDDAYQRGVLRQVGAVYQFRHARLQHHLGQASGHDPSRSLGQQQRKS</sequence>
<dbReference type="Pfam" id="PF13560">
    <property type="entry name" value="HTH_31"/>
    <property type="match status" value="1"/>
</dbReference>
<evidence type="ECO:0000313" key="5">
    <source>
        <dbReference type="Proteomes" id="UP000199515"/>
    </source>
</evidence>
<dbReference type="InterPro" id="IPR007111">
    <property type="entry name" value="NACHT_NTPase"/>
</dbReference>